<dbReference type="Gene3D" id="2.170.15.10">
    <property type="entry name" value="Proaerolysin, chain A, domain 3"/>
    <property type="match status" value="1"/>
</dbReference>
<evidence type="ECO:0000313" key="2">
    <source>
        <dbReference type="Proteomes" id="UP000008303"/>
    </source>
</evidence>
<protein>
    <submittedName>
        <fullName evidence="1">Uncharacterized protein</fullName>
    </submittedName>
</protein>
<proteinExistence type="predicted"/>
<dbReference type="Pfam" id="PF03318">
    <property type="entry name" value="ETX_MTX2"/>
    <property type="match status" value="1"/>
</dbReference>
<dbReference type="HOGENOM" id="CLU_487248_0_0_6"/>
<dbReference type="InterPro" id="IPR004991">
    <property type="entry name" value="Aerolysin-like"/>
</dbReference>
<sequence length="559" mass="62833">MKELSSKVVVLGSILICTTTSNAEEYYYDVKFHNNTGKYIDYSLSTTSLYNMSLSEKFILGKASKNYLDDSVGPKYFEPDEISRVTKVKTRDGYNDYWSFSMNVDGHQRGQKNAFPGKQNRTCDIYREDAISPVVVIADENNLRIIPYNSSACSWGISDGYSQASWDNNVPKPQVIYPTGLSLQSNNVKTLDQLISTQVDTIVESSVGAAEVDGRFNYVIEKSKNPELEQEMNEEYYKLTGIRRASDPKAKLFQTDNHLLQSSNEQTWSDLKNVLLDKLADINPNGMKVSNLRVYDKDIVYGEGLDFRGYKENSKDNKKQILLTVGSYADNNSDDQQNISTDTVSYTYSKGVSFSEARGWKLGYSQKFKFNILVEGEYNISGEYNSSKSETRNQTESATYTITSKTIKVESHTRKLVCSSLVGYSGEGTMRAGQKISGPIDIYMEEGIESSDGTILPKRGEDFNGGYLMHFDDIADLAQYVKDHDQTLPDWIEVSTDNNGNKTLYADIVVDANYINIGIDAITKIYDIRIDEKRSAKQMCEALAITDVNSLSFTNDSTQ</sequence>
<dbReference type="RefSeq" id="WP_014548989.1">
    <property type="nucleotide sequence ID" value="NC_017449.1"/>
</dbReference>
<dbReference type="CDD" id="cd20223">
    <property type="entry name" value="PFM_epsilon-toxin-like"/>
    <property type="match status" value="1"/>
</dbReference>
<gene>
    <name evidence="1" type="ordered locus">FN3523_1710</name>
</gene>
<dbReference type="PATRIC" id="fig|676032.3.peg.1722"/>
<dbReference type="KEGG" id="fcn:FN3523_1710"/>
<accession>F4BHR9</accession>
<reference evidence="2" key="1">
    <citation type="journal article" date="2011" name="Appl. Environ. Microbiol.">
        <title>Common ancestry and novel genetic traits of Francisella novicida-like isolates from North America and Australia as revealed by comparative genomic analyses.</title>
        <authorList>
            <person name="Siddaramappa S."/>
            <person name="Challacombe J.F."/>
            <person name="Petersen J.M."/>
            <person name="Pillai S."/>
            <person name="Hogg G."/>
            <person name="Kuske C.R."/>
        </authorList>
    </citation>
    <scope>NUCLEOTIDE SEQUENCE [LARGE SCALE GENOMIC DNA]</scope>
    <source>
        <strain evidence="2">3523</strain>
    </source>
</reference>
<dbReference type="Proteomes" id="UP000008303">
    <property type="component" value="Chromosome"/>
</dbReference>
<dbReference type="EMBL" id="CP002558">
    <property type="protein sequence ID" value="AEE27013.1"/>
    <property type="molecule type" value="Genomic_DNA"/>
</dbReference>
<organism evidence="1 2">
    <name type="scientific">Francisella hispaniensis</name>
    <dbReference type="NCBI Taxonomy" id="622488"/>
    <lineage>
        <taxon>Bacteria</taxon>
        <taxon>Pseudomonadati</taxon>
        <taxon>Pseudomonadota</taxon>
        <taxon>Gammaproteobacteria</taxon>
        <taxon>Thiotrichales</taxon>
        <taxon>Francisellaceae</taxon>
        <taxon>Francisella</taxon>
    </lineage>
</organism>
<dbReference type="AlphaFoldDB" id="F4BHR9"/>
<evidence type="ECO:0000313" key="1">
    <source>
        <dbReference type="EMBL" id="AEE27013.1"/>
    </source>
</evidence>
<name>F4BHR9_9GAMM</name>
<dbReference type="SUPFAM" id="SSF56973">
    <property type="entry name" value="Aerolisin/ETX pore-forming domain"/>
    <property type="match status" value="1"/>
</dbReference>